<reference evidence="2 3" key="1">
    <citation type="journal article" date="2022" name="Nat. Genet.">
        <title>Improved pea reference genome and pan-genome highlight genomic features and evolutionary characteristics.</title>
        <authorList>
            <person name="Yang T."/>
            <person name="Liu R."/>
            <person name="Luo Y."/>
            <person name="Hu S."/>
            <person name="Wang D."/>
            <person name="Wang C."/>
            <person name="Pandey M.K."/>
            <person name="Ge S."/>
            <person name="Xu Q."/>
            <person name="Li N."/>
            <person name="Li G."/>
            <person name="Huang Y."/>
            <person name="Saxena R.K."/>
            <person name="Ji Y."/>
            <person name="Li M."/>
            <person name="Yan X."/>
            <person name="He Y."/>
            <person name="Liu Y."/>
            <person name="Wang X."/>
            <person name="Xiang C."/>
            <person name="Varshney R.K."/>
            <person name="Ding H."/>
            <person name="Gao S."/>
            <person name="Zong X."/>
        </authorList>
    </citation>
    <scope>NUCLEOTIDE SEQUENCE [LARGE SCALE GENOMIC DNA]</scope>
    <source>
        <strain evidence="2 3">cv. Zhongwan 6</strain>
    </source>
</reference>
<name>A0A9D5BFJ2_PEA</name>
<protein>
    <submittedName>
        <fullName evidence="2">Uncharacterized protein</fullName>
    </submittedName>
</protein>
<organism evidence="2 3">
    <name type="scientific">Pisum sativum</name>
    <name type="common">Garden pea</name>
    <name type="synonym">Lathyrus oleraceus</name>
    <dbReference type="NCBI Taxonomy" id="3888"/>
    <lineage>
        <taxon>Eukaryota</taxon>
        <taxon>Viridiplantae</taxon>
        <taxon>Streptophyta</taxon>
        <taxon>Embryophyta</taxon>
        <taxon>Tracheophyta</taxon>
        <taxon>Spermatophyta</taxon>
        <taxon>Magnoliopsida</taxon>
        <taxon>eudicotyledons</taxon>
        <taxon>Gunneridae</taxon>
        <taxon>Pentapetalae</taxon>
        <taxon>rosids</taxon>
        <taxon>fabids</taxon>
        <taxon>Fabales</taxon>
        <taxon>Fabaceae</taxon>
        <taxon>Papilionoideae</taxon>
        <taxon>50 kb inversion clade</taxon>
        <taxon>NPAAA clade</taxon>
        <taxon>Hologalegina</taxon>
        <taxon>IRL clade</taxon>
        <taxon>Fabeae</taxon>
        <taxon>Lathyrus</taxon>
    </lineage>
</organism>
<evidence type="ECO:0000256" key="1">
    <source>
        <dbReference type="SAM" id="MobiDB-lite"/>
    </source>
</evidence>
<dbReference type="AlphaFoldDB" id="A0A9D5BFJ2"/>
<gene>
    <name evidence="2" type="ORF">KIW84_011636</name>
</gene>
<evidence type="ECO:0000313" key="3">
    <source>
        <dbReference type="Proteomes" id="UP001058974"/>
    </source>
</evidence>
<feature type="region of interest" description="Disordered" evidence="1">
    <location>
        <begin position="148"/>
        <end position="179"/>
    </location>
</feature>
<comment type="caution">
    <text evidence="2">The sequence shown here is derived from an EMBL/GenBank/DDBJ whole genome shotgun (WGS) entry which is preliminary data.</text>
</comment>
<dbReference type="EMBL" id="JAMSHJ010000001">
    <property type="protein sequence ID" value="KAI5442674.1"/>
    <property type="molecule type" value="Genomic_DNA"/>
</dbReference>
<sequence>MASKKGRVSRGSSSRVAPTPNTLTFPDLKFLYEAHAEKYFKLVDYHIVRERAFTCDDLKIFGEVVGVLQQRNWVSFNNLIHEANNNIGLESYANATFGEVRTYTSYVRGTINMSTERTGVPAYPDDEMISTKAPLNASAIRRLQNMHQGEASQNDQEDNKMGNEEGFYQPQVQNQQQQM</sequence>
<proteinExistence type="predicted"/>
<keyword evidence="3" id="KW-1185">Reference proteome</keyword>
<feature type="compositionally biased region" description="Low complexity" evidence="1">
    <location>
        <begin position="169"/>
        <end position="179"/>
    </location>
</feature>
<evidence type="ECO:0000313" key="2">
    <source>
        <dbReference type="EMBL" id="KAI5442674.1"/>
    </source>
</evidence>
<accession>A0A9D5BFJ2</accession>
<dbReference type="Proteomes" id="UP001058974">
    <property type="component" value="Chromosome 1"/>
</dbReference>
<dbReference type="Gramene" id="Psat01G0163600-T1">
    <property type="protein sequence ID" value="KAI5442674.1"/>
    <property type="gene ID" value="KIW84_011636"/>
</dbReference>